<evidence type="ECO:0000259" key="6">
    <source>
        <dbReference type="Pfam" id="PF18962"/>
    </source>
</evidence>
<keyword evidence="3" id="KW-0325">Glycoprotein</keyword>
<name>A0A2S7SR05_9BACT</name>
<sequence length="2735" mass="275677">MSVLVLRVCLMVIVSKGVVLFCIPIVKMKNYLMKKTLLPLVFLLLVWANVGAQVTWSSPSGLAYNSGGNWTGGSVPNSTAWAQFSTVGTGTAVTLTGGAQAVGAIEVTATRTANLNITPSATASLTLNGATVSGTSDVILSNASTTIVFGFPASTLAIPISGVTNKNIITGGGSTSLVTGGTISIGGILSGTAPLTFLGGGTWDGSAGNLGGLLRLGGANTINGGITVGSSSTITNSGMLELTSITSIANGASNTITVNPFSSLYLSSAAGTYAISSVDVVLNSLGNNSTYTGGGTLIASGVAHTLSSPINLASTSVGISILTSGTLTLSGNIRGVGQMVKISPGTLILAGSTNTWTGGTKIVDGKINVLSTSALSSGDLTFAPITLVSPTISLNNTVNSVGSLSSSFGVSAGTAANTLFIASGATLTVNQTSNGSYGTGAVNTLTSAISGTGAILAKKGTATLTFTGTSVTLSGLRIDAGEVRLNPGASITSGNTVTLLTIPASITLNGGNITTTGITTAATITLGTLMLNENSTLDLGTASVHTIRFATGSPTWTATKKLLITNWGNGRIFFGTTSGGLTTQVSAIFFVSPNGGQVPAQILSTGEITPSPVIRKPIITGVSTNIANAGSSTLTITGTGFDATSANHVVYFGATKATISSGSTTTLLVTVPLGAIYAPLSVLNAADTLTGFEQYAFLPKFDTAGYIHDVVSLSDKIDFSTGSSPFYTAIGDLDGDGKSDLVVVNKVSNTVSLYRNTSSSGSITAGSFDAKVDFATGATPYSVAIGDLDGDGKPEIAVANYFGNSVSVYRNTTTSGAFTSGSFAAKVDYTAATNPYGIVIADIDGDGKSDIAVSNTGSNSISVFRNMSFKNVSFTSASFAAKQDFTTGASPQGIAVGDLDGDTKPDLAVANSGATTISLFRNTATAGFINISTFATATTATTTTTPTGLVIGDLNNDNKADIAVTNRGLGTVSLFRNNSTVGTITMIAKIDVTIGTGTTPNALAIGDLDGDGKPDIAVANTGTSTVTVMRNTATDAAAFSATTSFSKTDFTPAANPIAIAIGDLDNDGKADMVATDTLTGAISVFRNDPSTAISISGISPNEGIPGATVTITGVGFSNSSSNMLVRFGTMLGTVTGASTTLISVTIPYGATPGPVSVLNKASHLTAYTDSLFRLKFTNSYFDPNTVNFKPYVSYVCVSGALTPYGGAIGDIDGDLKPDLLVNNVDNPSYTALLNSSTAQGSLTTSSFSGTAQGLGSTFKANNAKLADLDGDGKLDGVITNSHTSGTTLAILRNTSTLGAPTFSTTFISISGFTAVSAIVDFDADGKSDIALSYPGGFIGILRNTSSVGSISFASPVFISAGSAPSGICFADLNNDGKPDIATANSGATGSPGVYNGSSLTYAPNASSPGTISFGTSVSITTGSGPIDIVAADIDRNTDRLPELLVTNINDGSISVFKNISTVGGTIAFDPQFVFTIGSAASGTTGINVADFNGDGKIDVVVSNAYAGTVSVLRNTATAGTINSSTFAAQVDLSSGPAPVTVTTGDVDRDGYPDIVVGNSTTNTVSVIKNYPLPLIGTSSGATSVCVGATITISNTVTGGLWVSSQPAKATVDPVTGVVTGIAAGADTIDYYMVRGFDTSLVRWPITVNPLADVGDITGTSSVCTGNSITLSNTAVGGTWGATNGFATQVNGVVTGVSAGVDTITYSATNVCGTRYDSFVVTVIASPNAGTITGSSSVCTGSAITLTDAAPGGSWSASNGFATVVDGVVTGVSAGVDTISYTVSNSCGTAIATKVVTVNSLPDAGSISGSASVCVGAAITLTDAVPGGSWSASNGLATVVGGVVTGVSTGVDTISYTVTTACGTAVATHVVTVNPLPDAGSITGGSSVCTGAAITLTDAAVGGSWSASNGSATVVGGVVTGVSAGVDTISYTVTNGCGTAVATHIVTVNATPDAGTIMGSSSVCTGMSITLTNAAVGGSWSASNATATVVGGVVTGVIAGTDTISYTVTTACGSASATKVITINGSPDPGTITGDTTSCVGGTITLTDLVIGGTWSSSNTSVATVASGVVTGLSTGSAVISYTVTTACGSAYATHSVSFGAMQWTGAISSDWNTAANWGCGAVPTVTDDVTIPSSATYPAIAASATGSARKVTLVSGASISLGAVAQLNIKGDLTNNGAITGPGKLSLNGSSAQLVKGLGTVNEVEIDNASGVSIDTASRMTVRSTLYITSGTLATNDSLALYSDSNSSARIAEIASGTPITGKVKVYQYIQGGLRRFRFWAHPFSTSISLGQLQPYMDITGQGGATNGFTTTGTNAPSAFRLDPYTENSLLSYDPGWKAITKINGTEADSNKLKRYQGIRLFMRGKKGQGLGGFSYTPSPNIVAMSGPVNQGTQVVTLSRGATDPTNQDFNMVGNPYPSPVNIGAAIYAGRAVTLGGTGDITGSAFYVYNASLGVAGQFQPVTINSTSYYIQANACVQVRAADDLKQLTFTESMKSDTVNTILFKQQPQEHISLNIYDATYHMWDMLTINFNAAATDAEDAMYDAVKPAFGDLSFYGISTDNRKMAIDARQFVKDKVVPLGITSSYKQDFIIRADDMILPENTSVFLRDKWLNRSTELAAGSEYKFSITGDAKSQGNDRFELGLKSTATVPVKPLAVSMSPNPTTDAVKISFTSGKKEKVAVRVTDISGVSIYTQDLGEQLNGTVSVPLNKFAAGIYLVELTQGDQKVTQRLVKE</sequence>
<gene>
    <name evidence="7" type="ORF">CJD36_020520</name>
</gene>
<keyword evidence="4" id="KW-1133">Transmembrane helix</keyword>
<dbReference type="NCBIfam" id="TIGR02601">
    <property type="entry name" value="autotrns_rpt"/>
    <property type="match status" value="1"/>
</dbReference>
<dbReference type="InterPro" id="IPR028994">
    <property type="entry name" value="Integrin_alpha_N"/>
</dbReference>
<dbReference type="SMART" id="SM00191">
    <property type="entry name" value="Int_alpha"/>
    <property type="match status" value="8"/>
</dbReference>
<dbReference type="PANTHER" id="PTHR46580">
    <property type="entry name" value="SENSOR KINASE-RELATED"/>
    <property type="match status" value="1"/>
</dbReference>
<dbReference type="CDD" id="cd00603">
    <property type="entry name" value="IPT_PCSR"/>
    <property type="match status" value="2"/>
</dbReference>
<feature type="domain" description="IPT/TIG" evidence="5">
    <location>
        <begin position="617"/>
        <end position="675"/>
    </location>
</feature>
<evidence type="ECO:0000256" key="3">
    <source>
        <dbReference type="ARBA" id="ARBA00023180"/>
    </source>
</evidence>
<dbReference type="Proteomes" id="UP000239872">
    <property type="component" value="Unassembled WGS sequence"/>
</dbReference>
<keyword evidence="4" id="KW-0472">Membrane</keyword>
<organism evidence="7 8">
    <name type="scientific">Flavipsychrobacter stenotrophus</name>
    <dbReference type="NCBI Taxonomy" id="2077091"/>
    <lineage>
        <taxon>Bacteria</taxon>
        <taxon>Pseudomonadati</taxon>
        <taxon>Bacteroidota</taxon>
        <taxon>Chitinophagia</taxon>
        <taxon>Chitinophagales</taxon>
        <taxon>Chitinophagaceae</taxon>
        <taxon>Flavipsychrobacter</taxon>
    </lineage>
</organism>
<evidence type="ECO:0000313" key="7">
    <source>
        <dbReference type="EMBL" id="PQJ09174.1"/>
    </source>
</evidence>
<dbReference type="Gene3D" id="2.60.40.10">
    <property type="entry name" value="Immunoglobulins"/>
    <property type="match status" value="2"/>
</dbReference>
<dbReference type="Gene3D" id="2.130.10.130">
    <property type="entry name" value="Integrin alpha, N-terminal"/>
    <property type="match status" value="3"/>
</dbReference>
<proteinExistence type="predicted"/>
<protein>
    <submittedName>
        <fullName evidence="7">Uncharacterized protein</fullName>
    </submittedName>
</protein>
<feature type="transmembrane region" description="Helical" evidence="4">
    <location>
        <begin position="6"/>
        <end position="25"/>
    </location>
</feature>
<dbReference type="InterPro" id="IPR002909">
    <property type="entry name" value="IPT_dom"/>
</dbReference>
<reference evidence="7 8" key="1">
    <citation type="submission" date="2018-01" db="EMBL/GenBank/DDBJ databases">
        <title>A novel member of the phylum Bacteroidetes isolated from glacier ice.</title>
        <authorList>
            <person name="Liu Q."/>
            <person name="Xin Y.-H."/>
        </authorList>
    </citation>
    <scope>NUCLEOTIDE SEQUENCE [LARGE SCALE GENOMIC DNA]</scope>
    <source>
        <strain evidence="7 8">RB1R16</strain>
    </source>
</reference>
<evidence type="ECO:0000256" key="4">
    <source>
        <dbReference type="SAM" id="Phobius"/>
    </source>
</evidence>
<feature type="domain" description="IPT/TIG" evidence="5">
    <location>
        <begin position="1094"/>
        <end position="1161"/>
    </location>
</feature>
<comment type="caution">
    <text evidence="7">The sequence shown here is derived from an EMBL/GenBank/DDBJ whole genome shotgun (WGS) entry which is preliminary data.</text>
</comment>
<dbReference type="Pfam" id="PF18962">
    <property type="entry name" value="Por_Secre_tail"/>
    <property type="match status" value="1"/>
</dbReference>
<keyword evidence="4" id="KW-0812">Transmembrane</keyword>
<dbReference type="InterPro" id="IPR013517">
    <property type="entry name" value="FG-GAP"/>
</dbReference>
<dbReference type="InterPro" id="IPR013519">
    <property type="entry name" value="Int_alpha_beta-p"/>
</dbReference>
<dbReference type="InterPro" id="IPR026444">
    <property type="entry name" value="Secre_tail"/>
</dbReference>
<dbReference type="Pfam" id="PF01833">
    <property type="entry name" value="TIG"/>
    <property type="match status" value="2"/>
</dbReference>
<dbReference type="InterPro" id="IPR013783">
    <property type="entry name" value="Ig-like_fold"/>
</dbReference>
<feature type="domain" description="Secretion system C-terminal sorting" evidence="6">
    <location>
        <begin position="2661"/>
        <end position="2733"/>
    </location>
</feature>
<evidence type="ECO:0000259" key="5">
    <source>
        <dbReference type="Pfam" id="PF01833"/>
    </source>
</evidence>
<dbReference type="Pfam" id="PF13517">
    <property type="entry name" value="FG-GAP_3"/>
    <property type="match status" value="5"/>
</dbReference>
<dbReference type="EMBL" id="PPSL01000007">
    <property type="protein sequence ID" value="PQJ09174.1"/>
    <property type="molecule type" value="Genomic_DNA"/>
</dbReference>
<keyword evidence="8" id="KW-1185">Reference proteome</keyword>
<keyword evidence="1" id="KW-0732">Signal</keyword>
<dbReference type="SUPFAM" id="SSF81296">
    <property type="entry name" value="E set domains"/>
    <property type="match status" value="2"/>
</dbReference>
<dbReference type="Gene3D" id="2.60.40.1080">
    <property type="match status" value="1"/>
</dbReference>
<evidence type="ECO:0000256" key="2">
    <source>
        <dbReference type="ARBA" id="ARBA00022737"/>
    </source>
</evidence>
<dbReference type="SUPFAM" id="SSF69318">
    <property type="entry name" value="Integrin alpha N-terminal domain"/>
    <property type="match status" value="3"/>
</dbReference>
<feature type="transmembrane region" description="Helical" evidence="4">
    <location>
        <begin position="37"/>
        <end position="56"/>
    </location>
</feature>
<accession>A0A2S7SR05</accession>
<evidence type="ECO:0000313" key="8">
    <source>
        <dbReference type="Proteomes" id="UP000239872"/>
    </source>
</evidence>
<dbReference type="InterPro" id="IPR013425">
    <property type="entry name" value="Autotrns_rpt"/>
</dbReference>
<evidence type="ECO:0000256" key="1">
    <source>
        <dbReference type="ARBA" id="ARBA00022729"/>
    </source>
</evidence>
<dbReference type="InterPro" id="IPR014756">
    <property type="entry name" value="Ig_E-set"/>
</dbReference>
<dbReference type="NCBIfam" id="TIGR04183">
    <property type="entry name" value="Por_Secre_tail"/>
    <property type="match status" value="1"/>
</dbReference>
<keyword evidence="2" id="KW-0677">Repeat</keyword>